<evidence type="ECO:0000256" key="1">
    <source>
        <dbReference type="ARBA" id="ARBA00005224"/>
    </source>
</evidence>
<dbReference type="Pfam" id="PF02773">
    <property type="entry name" value="S-AdoMet_synt_C"/>
    <property type="match status" value="1"/>
</dbReference>
<evidence type="ECO:0000259" key="15">
    <source>
        <dbReference type="Pfam" id="PF02773"/>
    </source>
</evidence>
<gene>
    <name evidence="10" type="primary">metK</name>
    <name evidence="16" type="ORF">C1D09_031750</name>
</gene>
<feature type="binding site" description="in other chain" evidence="10">
    <location>
        <begin position="167"/>
        <end position="169"/>
    </location>
    <ligand>
        <name>ATP</name>
        <dbReference type="ChEBI" id="CHEBI:30616"/>
        <note>ligand shared between two neighboring subunits</note>
    </ligand>
</feature>
<comment type="caution">
    <text evidence="16">The sequence shown here is derived from an EMBL/GenBank/DDBJ whole genome shotgun (WGS) entry which is preliminary data.</text>
</comment>
<dbReference type="CDD" id="cd18079">
    <property type="entry name" value="S-AdoMet_synt"/>
    <property type="match status" value="1"/>
</dbReference>
<keyword evidence="5 10" id="KW-0479">Metal-binding</keyword>
<protein>
    <recommendedName>
        <fullName evidence="10">S-adenosylmethionine synthase</fullName>
        <shortName evidence="10">AdoMet synthase</shortName>
        <ecNumber evidence="10">2.5.1.6</ecNumber>
    </recommendedName>
    <alternativeName>
        <fullName evidence="10">MAT</fullName>
    </alternativeName>
    <alternativeName>
        <fullName evidence="10">Methionine adenosyltransferase</fullName>
    </alternativeName>
</protein>
<evidence type="ECO:0000256" key="7">
    <source>
        <dbReference type="ARBA" id="ARBA00022840"/>
    </source>
</evidence>
<keyword evidence="8 10" id="KW-0460">Magnesium</keyword>
<dbReference type="GO" id="GO:0004478">
    <property type="term" value="F:methionine adenosyltransferase activity"/>
    <property type="evidence" value="ECO:0007669"/>
    <property type="project" value="UniProtKB-UniRule"/>
</dbReference>
<dbReference type="Gene3D" id="3.30.300.10">
    <property type="match status" value="3"/>
</dbReference>
<evidence type="ECO:0000256" key="12">
    <source>
        <dbReference type="RuleBase" id="RU004462"/>
    </source>
</evidence>
<evidence type="ECO:0000256" key="3">
    <source>
        <dbReference type="ARBA" id="ARBA00022563"/>
    </source>
</evidence>
<feature type="binding site" evidence="10">
    <location>
        <position position="18"/>
    </location>
    <ligand>
        <name>Mg(2+)</name>
        <dbReference type="ChEBI" id="CHEBI:18420"/>
    </ligand>
</feature>
<organism evidence="16 17">
    <name type="scientific">Mesorhizobium intechi</name>
    <dbReference type="NCBI Taxonomy" id="537601"/>
    <lineage>
        <taxon>Bacteria</taxon>
        <taxon>Pseudomonadati</taxon>
        <taxon>Pseudomonadota</taxon>
        <taxon>Alphaproteobacteria</taxon>
        <taxon>Hyphomicrobiales</taxon>
        <taxon>Phyllobacteriaceae</taxon>
        <taxon>Mesorhizobium</taxon>
    </lineage>
</organism>
<sequence>MTRQFVFSSESVGAGHPDKMADNISDAILDAILRTDPKARVACETLVKSGMVVLAGEITSHAEIDYSQVARDTILDIGYDDDAIGFDGRRCAVVLALTEQSPDISQGVDEGRGQDLEQGAGDQGLMFGFACNETDTLMPLPIQLAHHLTKRQAEIRKTGQLGWLRPDVKSQVSVRYDGLRPVALDTIVLSTQHDAAVSQDTVREGVIEEIIKPLLPPGLDTSGIRFLVNPTGRFVVGGPAGDCGLTGRKIIVDTYGGTGRHGGGAFSGKDPSKVDRSAAYAARYVAKNIVASGLAEVCEVQLAYAIGVASPVSVMVNTFGTARIEEKRIERLILELFDLRPKGIIKMLDLLRPIYRKTATYGHFGREEPEFTWEKTDRADDLLREAGPAAA</sequence>
<dbReference type="EC" id="2.5.1.6" evidence="10"/>
<dbReference type="InterPro" id="IPR022628">
    <property type="entry name" value="S-AdoMet_synt_N"/>
</dbReference>
<evidence type="ECO:0000256" key="11">
    <source>
        <dbReference type="RuleBase" id="RU000542"/>
    </source>
</evidence>
<feature type="binding site" description="in other chain" evidence="10">
    <location>
        <position position="16"/>
    </location>
    <ligand>
        <name>ATP</name>
        <dbReference type="ChEBI" id="CHEBI:30616"/>
        <note>ligand shared between two neighboring subunits</note>
    </ligand>
</feature>
<dbReference type="RefSeq" id="WP_143977887.1">
    <property type="nucleotide sequence ID" value="NZ_PNOT02000377.1"/>
</dbReference>
<dbReference type="Pfam" id="PF02772">
    <property type="entry name" value="S-AdoMet_synt_M"/>
    <property type="match status" value="1"/>
</dbReference>
<keyword evidence="17" id="KW-1185">Reference proteome</keyword>
<keyword evidence="7 10" id="KW-0067">ATP-binding</keyword>
<feature type="binding site" evidence="10">
    <location>
        <position position="269"/>
    </location>
    <ligand>
        <name>ATP</name>
        <dbReference type="ChEBI" id="CHEBI:30616"/>
        <note>ligand shared between two neighboring subunits</note>
    </ligand>
</feature>
<feature type="binding site" description="in other chain" evidence="10">
    <location>
        <begin position="248"/>
        <end position="249"/>
    </location>
    <ligand>
        <name>ATP</name>
        <dbReference type="ChEBI" id="CHEBI:30616"/>
        <note>ligand shared between two neighboring subunits</note>
    </ligand>
</feature>
<dbReference type="PROSITE" id="PS00377">
    <property type="entry name" value="ADOMET_SYNTHASE_2"/>
    <property type="match status" value="1"/>
</dbReference>
<dbReference type="HAMAP" id="MF_00086">
    <property type="entry name" value="S_AdoMet_synth1"/>
    <property type="match status" value="1"/>
</dbReference>
<dbReference type="PROSITE" id="PS00376">
    <property type="entry name" value="ADOMET_SYNTHASE_1"/>
    <property type="match status" value="1"/>
</dbReference>
<dbReference type="EMBL" id="PNOT02000377">
    <property type="protein sequence ID" value="TSE00909.1"/>
    <property type="molecule type" value="Genomic_DNA"/>
</dbReference>
<comment type="subcellular location">
    <subcellularLocation>
        <location evidence="10 11">Cytoplasm</location>
    </subcellularLocation>
</comment>
<dbReference type="GO" id="GO:0006730">
    <property type="term" value="P:one-carbon metabolic process"/>
    <property type="evidence" value="ECO:0007669"/>
    <property type="project" value="UniProtKB-KW"/>
</dbReference>
<feature type="binding site" evidence="10">
    <location>
        <position position="242"/>
    </location>
    <ligand>
        <name>L-methionine</name>
        <dbReference type="ChEBI" id="CHEBI:57844"/>
        <note>ligand shared between two neighboring subunits</note>
    </ligand>
</feature>
<evidence type="ECO:0000256" key="9">
    <source>
        <dbReference type="ARBA" id="ARBA00022958"/>
    </source>
</evidence>
<comment type="function">
    <text evidence="10">Catalyzes the formation of S-adenosylmethionine (AdoMet) from methionine and ATP. The overall synthetic reaction is composed of two sequential steps, AdoMet formation and the subsequent tripolyphosphate hydrolysis which occurs prior to release of AdoMet from the enzyme.</text>
</comment>
<dbReference type="GO" id="GO:0000287">
    <property type="term" value="F:magnesium ion binding"/>
    <property type="evidence" value="ECO:0007669"/>
    <property type="project" value="UniProtKB-UniRule"/>
</dbReference>
<feature type="binding site" description="in other chain" evidence="10">
    <location>
        <begin position="233"/>
        <end position="234"/>
    </location>
    <ligand>
        <name>ATP</name>
        <dbReference type="ChEBI" id="CHEBI:30616"/>
        <note>ligand shared between two neighboring subunits</note>
    </ligand>
</feature>
<dbReference type="Pfam" id="PF00438">
    <property type="entry name" value="S-AdoMet_synt_N"/>
    <property type="match status" value="1"/>
</dbReference>
<keyword evidence="3 10" id="KW-0554">One-carbon metabolism</keyword>
<dbReference type="OrthoDB" id="9801686at2"/>
<keyword evidence="9 10" id="KW-0630">Potassium</keyword>
<dbReference type="Proteomes" id="UP000235507">
    <property type="component" value="Unassembled WGS sequence"/>
</dbReference>
<feature type="binding site" description="in other chain" evidence="10">
    <location>
        <position position="57"/>
    </location>
    <ligand>
        <name>L-methionine</name>
        <dbReference type="ChEBI" id="CHEBI:57844"/>
        <note>ligand shared between two neighboring subunits</note>
    </ligand>
</feature>
<evidence type="ECO:0000256" key="4">
    <source>
        <dbReference type="ARBA" id="ARBA00022679"/>
    </source>
</evidence>
<dbReference type="PANTHER" id="PTHR11964">
    <property type="entry name" value="S-ADENOSYLMETHIONINE SYNTHETASE"/>
    <property type="match status" value="1"/>
</dbReference>
<dbReference type="AlphaFoldDB" id="A0A8T9AGH9"/>
<evidence type="ECO:0000256" key="5">
    <source>
        <dbReference type="ARBA" id="ARBA00022723"/>
    </source>
</evidence>
<dbReference type="InterPro" id="IPR022631">
    <property type="entry name" value="ADOMET_SYNTHASE_CS"/>
</dbReference>
<accession>A0A8T9AGH9</accession>
<name>A0A8T9AGH9_9HYPH</name>
<dbReference type="InterPro" id="IPR022636">
    <property type="entry name" value="S-AdoMet_synthetase_sfam"/>
</dbReference>
<evidence type="ECO:0000256" key="8">
    <source>
        <dbReference type="ARBA" id="ARBA00022842"/>
    </source>
</evidence>
<keyword evidence="6 10" id="KW-0547">Nucleotide-binding</keyword>
<dbReference type="InterPro" id="IPR022630">
    <property type="entry name" value="S-AdoMet_synt_C"/>
</dbReference>
<dbReference type="GO" id="GO:0006556">
    <property type="term" value="P:S-adenosylmethionine biosynthetic process"/>
    <property type="evidence" value="ECO:0007669"/>
    <property type="project" value="UniProtKB-UniRule"/>
</dbReference>
<dbReference type="InterPro" id="IPR022629">
    <property type="entry name" value="S-AdoMet_synt_central"/>
</dbReference>
<dbReference type="SUPFAM" id="SSF55973">
    <property type="entry name" value="S-adenosylmethionine synthetase"/>
    <property type="match status" value="3"/>
</dbReference>
<feature type="domain" description="S-adenosylmethionine synthetase central" evidence="14">
    <location>
        <begin position="117"/>
        <end position="234"/>
    </location>
</feature>
<evidence type="ECO:0000256" key="10">
    <source>
        <dbReference type="HAMAP-Rule" id="MF_00086"/>
    </source>
</evidence>
<dbReference type="GO" id="GO:0005737">
    <property type="term" value="C:cytoplasm"/>
    <property type="evidence" value="ECO:0007669"/>
    <property type="project" value="UniProtKB-SubCell"/>
</dbReference>
<dbReference type="InterPro" id="IPR002133">
    <property type="entry name" value="S-AdoMet_synthetase"/>
</dbReference>
<feature type="binding site" evidence="10">
    <location>
        <position position="265"/>
    </location>
    <ligand>
        <name>ATP</name>
        <dbReference type="ChEBI" id="CHEBI:30616"/>
        <note>ligand shared between two neighboring subunits</note>
    </ligand>
</feature>
<comment type="catalytic activity">
    <reaction evidence="10">
        <text>L-methionine + ATP + H2O = S-adenosyl-L-methionine + phosphate + diphosphate</text>
        <dbReference type="Rhea" id="RHEA:21080"/>
        <dbReference type="ChEBI" id="CHEBI:15377"/>
        <dbReference type="ChEBI" id="CHEBI:30616"/>
        <dbReference type="ChEBI" id="CHEBI:33019"/>
        <dbReference type="ChEBI" id="CHEBI:43474"/>
        <dbReference type="ChEBI" id="CHEBI:57844"/>
        <dbReference type="ChEBI" id="CHEBI:59789"/>
        <dbReference type="EC" id="2.5.1.6"/>
    </reaction>
</comment>
<evidence type="ECO:0000259" key="13">
    <source>
        <dbReference type="Pfam" id="PF00438"/>
    </source>
</evidence>
<comment type="similarity">
    <text evidence="2 10 12">Belongs to the AdoMet synthase family.</text>
</comment>
<feature type="binding site" evidence="10">
    <location>
        <position position="44"/>
    </location>
    <ligand>
        <name>K(+)</name>
        <dbReference type="ChEBI" id="CHEBI:29103"/>
    </ligand>
</feature>
<comment type="cofactor">
    <cofactor evidence="10">
        <name>K(+)</name>
        <dbReference type="ChEBI" id="CHEBI:29103"/>
    </cofactor>
    <text evidence="10">Binds 1 potassium ion per subunit.</text>
</comment>
<evidence type="ECO:0000313" key="17">
    <source>
        <dbReference type="Proteomes" id="UP000235507"/>
    </source>
</evidence>
<reference evidence="16" key="1">
    <citation type="submission" date="2019-07" db="EMBL/GenBank/DDBJ databases">
        <title>Mesorhizobum intechiensis sp. nov. isolated from nodules of Lotus tenuis growing in lowlands of the Flooding Pampa, Argentina.</title>
        <authorList>
            <person name="Estrella M.J."/>
            <person name="Torres Tejerizo G.A."/>
            <person name="Cumpa Velazquez L.M."/>
            <person name="Fontana F."/>
            <person name="Hansen L."/>
            <person name="Pistorio M."/>
            <person name="Sannazzaro A.I."/>
        </authorList>
    </citation>
    <scope>NUCLEOTIDE SEQUENCE</scope>
    <source>
        <strain evidence="16">BD68</strain>
    </source>
</reference>
<evidence type="ECO:0000259" key="14">
    <source>
        <dbReference type="Pfam" id="PF02772"/>
    </source>
</evidence>
<proteinExistence type="inferred from homology"/>
<keyword evidence="10" id="KW-0963">Cytoplasm</keyword>
<evidence type="ECO:0000256" key="6">
    <source>
        <dbReference type="ARBA" id="ARBA00022741"/>
    </source>
</evidence>
<dbReference type="GO" id="GO:0005524">
    <property type="term" value="F:ATP binding"/>
    <property type="evidence" value="ECO:0007669"/>
    <property type="project" value="UniProtKB-UniRule"/>
</dbReference>
<comment type="pathway">
    <text evidence="1 10">Amino-acid biosynthesis; S-adenosyl-L-methionine biosynthesis; S-adenosyl-L-methionine from L-methionine: step 1/1.</text>
</comment>
<dbReference type="NCBIfam" id="TIGR01034">
    <property type="entry name" value="metK"/>
    <property type="match status" value="1"/>
</dbReference>
<evidence type="ECO:0000313" key="16">
    <source>
        <dbReference type="EMBL" id="TSE00909.1"/>
    </source>
</evidence>
<evidence type="ECO:0000256" key="2">
    <source>
        <dbReference type="ARBA" id="ARBA00009685"/>
    </source>
</evidence>
<feature type="binding site" description="in other chain" evidence="10">
    <location>
        <position position="100"/>
    </location>
    <ligand>
        <name>L-methionine</name>
        <dbReference type="ChEBI" id="CHEBI:57844"/>
        <note>ligand shared between two neighboring subunits</note>
    </ligand>
</feature>
<comment type="cofactor">
    <cofactor evidence="10">
        <name>Mg(2+)</name>
        <dbReference type="ChEBI" id="CHEBI:18420"/>
    </cofactor>
    <text evidence="10">Binds 2 divalent ions per subunit.</text>
</comment>
<feature type="domain" description="S-adenosylmethionine synthetase C-terminal" evidence="15">
    <location>
        <begin position="236"/>
        <end position="375"/>
    </location>
</feature>
<dbReference type="FunFam" id="3.30.300.10:FF:000003">
    <property type="entry name" value="S-adenosylmethionine synthase"/>
    <property type="match status" value="1"/>
</dbReference>
<feature type="binding site" evidence="10">
    <location>
        <position position="242"/>
    </location>
    <ligand>
        <name>ATP</name>
        <dbReference type="ChEBI" id="CHEBI:30616"/>
        <note>ligand shared between two neighboring subunits</note>
    </ligand>
</feature>
<feature type="domain" description="S-adenosylmethionine synthetase N-terminal" evidence="13">
    <location>
        <begin position="5"/>
        <end position="102"/>
    </location>
</feature>
<keyword evidence="4 10" id="KW-0808">Transferase</keyword>
<feature type="region of interest" description="Flexible loop" evidence="10">
    <location>
        <begin position="100"/>
        <end position="110"/>
    </location>
</feature>
<feature type="binding site" description="in other chain" evidence="10">
    <location>
        <position position="273"/>
    </location>
    <ligand>
        <name>L-methionine</name>
        <dbReference type="ChEBI" id="CHEBI:57844"/>
        <note>ligand shared between two neighboring subunits</note>
    </ligand>
</feature>
<dbReference type="PIRSF" id="PIRSF000497">
    <property type="entry name" value="MAT"/>
    <property type="match status" value="1"/>
</dbReference>
<comment type="subunit">
    <text evidence="10">Homotetramer; dimer of dimers.</text>
</comment>